<evidence type="ECO:0008006" key="4">
    <source>
        <dbReference type="Google" id="ProtNLM"/>
    </source>
</evidence>
<protein>
    <recommendedName>
        <fullName evidence="4">ATP-binding cassette sub-family A member 12</fullName>
    </recommendedName>
</protein>
<comment type="caution">
    <text evidence="2">The sequence shown here is derived from an EMBL/GenBank/DDBJ whole genome shotgun (WGS) entry which is preliminary data.</text>
</comment>
<organism evidence="2 3">
    <name type="scientific">Albula goreensis</name>
    <dbReference type="NCBI Taxonomy" id="1534307"/>
    <lineage>
        <taxon>Eukaryota</taxon>
        <taxon>Metazoa</taxon>
        <taxon>Chordata</taxon>
        <taxon>Craniata</taxon>
        <taxon>Vertebrata</taxon>
        <taxon>Euteleostomi</taxon>
        <taxon>Actinopterygii</taxon>
        <taxon>Neopterygii</taxon>
        <taxon>Teleostei</taxon>
        <taxon>Albuliformes</taxon>
        <taxon>Albulidae</taxon>
        <taxon>Albula</taxon>
    </lineage>
</organism>
<sequence>MASFFKQLRLLLWKNFLGVIRQPGWSVALLVWPLVIFIILAITRSQFPPKLKYTCYVAPRNLPSAGFFPFLQTLMCNTDSTCSNKSHLVGSRSGASLRSSWKAEDAQRLSLLPFSEHTFADIQKASTVHAALLAENPDQSDMVYIWHRMLNSSHEGIPNKTVIIESLNTTFLENQEVLDAMLESVNMLKRSLCNVSLSILDVTVESPIDPFSYGLVTFCRTNDTLLEVFLLTLNQVMTELLLNNPVELLDSVGETLLLYDQLQLQNPLWEAVLGLPRLFLPSSVEEVLEHSASLLHNIKRTLSSIQSSFPHVPLTIMNPALDEAITFLNYMSKWPGRDVYIRLSDVTMMPAHFNLSATETDVISRVKVPLHKATVLMDYPSFHYYVCDVAHSCGGERLHRVFGLIRQDRVMLQMVQLWSQHVASSDVAILTRTVENLLRTYSPENQGLFGRPPASLRNSGAQPLSPQDQLFLDLGTVALDLLRGLPGGDYVMRGLMVGYTSMELVTKALETQQGQMEEVLTQAHRIQKLFMSLMRNETVANVWVGRAMESTLEMLFSHSMECKDLLSTWAWLSDLTSVPPQLLEAVLCSNMSLLDSVVLAQWAPVVSKGAELVGIVEGTEIFSVTAPMLLSNWYKLVEALMQFGNFFEVFFDELDEDYWAAWMPHPDNNTVDLLKILIERGVEALVTEGLKQEKDSSWLGMETYFHIAYWIMTFQPNVTAPPNCAVDPKTMVPLCHTGFTWEKFVPLAVSLMEELSVKPTGLVRFVQGSLAFLQGVYGQLSMSTALNLLSDPELLPGDGSIQNLLKNLIQLLNKDIQVFNNILPLDHFDSKLSLSILSESLQVLGLGPLEALWTGSLNDSDIITAIIQAAQNNQHLLTSLGLPENQTDPSLSELEALVFRWLSGEGRLSLPLSLGMADLLLTYTASLNSADLEYLREVLHPLTNQSARGVSEVVLQAMQVLKQVIEAQGDPTVVILGYLHQLQDFLISALQLESYTQILGPNGVSQAQMINLRPVAMDIIQLLQKLSATGDPAVLETILRHLGGFLPPELHPRYEELINQTHILIGRLSSCVEAGLACQAEVSHAFQILTQASQALLQTVNGTVSIELIPGYNPQLSGQGDLPLSVTVDLLSLMLLWTNQANESLPLESTQKTATKTLHFLQQIFSTPDISLDSLQRSLRASNLTLGELDMIARVVGSTNASALLADLMGIVDVQQCFQIQPKNVSLHAQLPNPTEANCALELIMRTTGFLQGLSMPQETKNVYMALHYLIQFWASEAVGKGQLGALISSPGEDQLATSIKALTILLENIQVNLRDLLPGSWPQIKNEVQMLEGLLYLANETFPFNDHNSTNMNDSFHLQMEVMEWLLRRLQNVSHGNSVSLLLYPMVRMAEMQLAYQIAQTQFQVFVQQETEELIQSVQLPLNGTDLSKIGHYAIGIIQAELQLLKENIELQMGYYEAMNQSHMAPDVSFMNGIEAQVVKYLNLIQTWLRDTRLTSAIANMLQLGTGSSNLNPGEDQLATSVNSLTILLGKIQENIHSLVPESWQQIKNEIQVLEGLLHLANETFPMDTLNSTDLSDPLHFQRVYSELTDWYLKRLQEVSHGNNVSVILNPIIRMAEVQLAYQFAQSQFQIFVQKEIEELMQSVQLPLNGTDLSKIGHYVVSVIQAQIQLVKENIELQVDYHEAMNQSHMAPDVSFMNEIEAQVMTYLNLTQNWLKDPNLSSAITSVLQMDAGSLNLSAPGLDISQLFHTLAPLLPGEQQAFLAVLQNVSLALNHALLVASQDGGVESDEFLGAIFEAVRMILGNNSTGVVPLPDPVLTHALSVLRGSLKLILNPEMSYMQARELTLEVLSHGEGLIQAIVPPVAAPVLMQMTQAVTAYLEIISEPGGPDKWNQL</sequence>
<dbReference type="EMBL" id="JAERUA010000021">
    <property type="protein sequence ID" value="KAI1885294.1"/>
    <property type="molecule type" value="Genomic_DNA"/>
</dbReference>
<dbReference type="Proteomes" id="UP000829720">
    <property type="component" value="Unassembled WGS sequence"/>
</dbReference>
<accession>A0A8T3CPU1</accession>
<gene>
    <name evidence="2" type="ORF">AGOR_G00218670</name>
</gene>
<name>A0A8T3CPU1_9TELE</name>
<keyword evidence="3" id="KW-1185">Reference proteome</keyword>
<proteinExistence type="predicted"/>
<dbReference type="OrthoDB" id="8061355at2759"/>
<keyword evidence="1" id="KW-0812">Transmembrane</keyword>
<keyword evidence="1" id="KW-1133">Transmembrane helix</keyword>
<evidence type="ECO:0000256" key="1">
    <source>
        <dbReference type="SAM" id="Phobius"/>
    </source>
</evidence>
<evidence type="ECO:0000313" key="3">
    <source>
        <dbReference type="Proteomes" id="UP000829720"/>
    </source>
</evidence>
<reference evidence="2" key="1">
    <citation type="submission" date="2021-01" db="EMBL/GenBank/DDBJ databases">
        <authorList>
            <person name="Zahm M."/>
            <person name="Roques C."/>
            <person name="Cabau C."/>
            <person name="Klopp C."/>
            <person name="Donnadieu C."/>
            <person name="Jouanno E."/>
            <person name="Lampietro C."/>
            <person name="Louis A."/>
            <person name="Herpin A."/>
            <person name="Echchiki A."/>
            <person name="Berthelot C."/>
            <person name="Parey E."/>
            <person name="Roest-Crollius H."/>
            <person name="Braasch I."/>
            <person name="Postlethwait J."/>
            <person name="Bobe J."/>
            <person name="Montfort J."/>
            <person name="Bouchez O."/>
            <person name="Begum T."/>
            <person name="Mejri S."/>
            <person name="Adams A."/>
            <person name="Chen W.-J."/>
            <person name="Guiguen Y."/>
        </authorList>
    </citation>
    <scope>NUCLEOTIDE SEQUENCE</scope>
    <source>
        <tissue evidence="2">Blood</tissue>
    </source>
</reference>
<feature type="transmembrane region" description="Helical" evidence="1">
    <location>
        <begin position="24"/>
        <end position="42"/>
    </location>
</feature>
<keyword evidence="1" id="KW-0472">Membrane</keyword>
<evidence type="ECO:0000313" key="2">
    <source>
        <dbReference type="EMBL" id="KAI1885294.1"/>
    </source>
</evidence>